<feature type="coiled-coil region" evidence="1">
    <location>
        <begin position="99"/>
        <end position="133"/>
    </location>
</feature>
<dbReference type="RefSeq" id="WP_154566480.1">
    <property type="nucleotide sequence ID" value="NZ_VOSW01000107.1"/>
</dbReference>
<reference evidence="2 3" key="1">
    <citation type="journal article" date="2020" name="Int. J. Syst. Evol. Microbiol.">
        <title>Paraburkholderia madseniana sp. nov., a phenolic acid-degrading bacterium isolated from acidic forest soil.</title>
        <authorList>
            <person name="Wilhelm R.C."/>
            <person name="Murphy S.J.L."/>
            <person name="Feriancek N.M."/>
            <person name="Karasz D.C."/>
            <person name="DeRito C.M."/>
            <person name="Newman J.D."/>
            <person name="Buckley D.H."/>
        </authorList>
    </citation>
    <scope>NUCLEOTIDE SEQUENCE [LARGE SCALE GENOMIC DNA]</scope>
    <source>
        <strain evidence="2 3">RP11</strain>
    </source>
</reference>
<comment type="caution">
    <text evidence="2">The sequence shown here is derived from an EMBL/GenBank/DDBJ whole genome shotgun (WGS) entry which is preliminary data.</text>
</comment>
<evidence type="ECO:0000313" key="2">
    <source>
        <dbReference type="EMBL" id="KAE8754872.1"/>
    </source>
</evidence>
<evidence type="ECO:0000313" key="3">
    <source>
        <dbReference type="Proteomes" id="UP000463700"/>
    </source>
</evidence>
<dbReference type="Gene3D" id="1.10.287.1700">
    <property type="match status" value="1"/>
</dbReference>
<gene>
    <name evidence="2" type="ORF">FSO04_37235</name>
</gene>
<sequence>MAGQFKRIVEVRRRREQSLQRVLAEMRDARDAQQKELCKAERRIRDQEQGLAAYWSALMKGLGDGLDYQAFQAALVWRETLQARLQAEQQMVPQYVVALEKAEAKVARAADDVKDANRSLRNIEEQYKREREADALLAELLAEAEADEFVETLPPKGRN</sequence>
<dbReference type="Proteomes" id="UP000463700">
    <property type="component" value="Unassembled WGS sequence"/>
</dbReference>
<accession>A0A6N6W2P3</accession>
<keyword evidence="1" id="KW-0175">Coiled coil</keyword>
<organism evidence="2 3">
    <name type="scientific">Paraburkholderia madseniana</name>
    <dbReference type="NCBI Taxonomy" id="2599607"/>
    <lineage>
        <taxon>Bacteria</taxon>
        <taxon>Pseudomonadati</taxon>
        <taxon>Pseudomonadota</taxon>
        <taxon>Betaproteobacteria</taxon>
        <taxon>Burkholderiales</taxon>
        <taxon>Burkholderiaceae</taxon>
        <taxon>Paraburkholderia</taxon>
    </lineage>
</organism>
<dbReference type="InterPro" id="IPR053716">
    <property type="entry name" value="Flag_assembly_chemotaxis_eff"/>
</dbReference>
<evidence type="ECO:0008006" key="4">
    <source>
        <dbReference type="Google" id="ProtNLM"/>
    </source>
</evidence>
<dbReference type="EMBL" id="VOSW01000107">
    <property type="protein sequence ID" value="KAE8754872.1"/>
    <property type="molecule type" value="Genomic_DNA"/>
</dbReference>
<proteinExistence type="predicted"/>
<name>A0A6N6W2P3_9BURK</name>
<evidence type="ECO:0000256" key="1">
    <source>
        <dbReference type="SAM" id="Coils"/>
    </source>
</evidence>
<dbReference type="AlphaFoldDB" id="A0A6N6W2P3"/>
<protein>
    <recommendedName>
        <fullName evidence="4">Type III secretion protein</fullName>
    </recommendedName>
</protein>